<dbReference type="Pfam" id="PF12906">
    <property type="entry name" value="RINGv"/>
    <property type="match status" value="1"/>
</dbReference>
<protein>
    <recommendedName>
        <fullName evidence="11">RING-CH-type domain-containing protein</fullName>
    </recommendedName>
</protein>
<dbReference type="PROSITE" id="PS51292">
    <property type="entry name" value="ZF_RING_CH"/>
    <property type="match status" value="1"/>
</dbReference>
<feature type="domain" description="RING-CH-type" evidence="11">
    <location>
        <begin position="124"/>
        <end position="183"/>
    </location>
</feature>
<dbReference type="EMBL" id="MN551083">
    <property type="protein sequence ID" value="QJC19103.1"/>
    <property type="molecule type" value="Genomic_DNA"/>
</dbReference>
<keyword evidence="5" id="KW-0863">Zinc-finger</keyword>
<keyword evidence="3 10" id="KW-0812">Transmembrane</keyword>
<evidence type="ECO:0000256" key="9">
    <source>
        <dbReference type="ARBA" id="ARBA00023136"/>
    </source>
</evidence>
<keyword evidence="8 10" id="KW-1133">Transmembrane helix</keyword>
<feature type="transmembrane region" description="Helical" evidence="10">
    <location>
        <begin position="202"/>
        <end position="227"/>
    </location>
</feature>
<sequence length="285" mass="32667">MASKDSDVRCVKCQSLKPTTPLTGQDRCARCVAINELKPWISTCNINPCYDGDLSESNETIEMMDINSCREDTPSDAESETRFMPFVAHSKQPKHTSKNPTKGEIQYFPVEKCKDIHRVENQSSIDEEGKQCWICRDGESLPEARYCNCYGDLQYCHEECLKTWISMSGEKKCKFCQTPYKVNRQLSLKRGLPGYWDRDDRFVFIAGFIGMGTILAGWIASFFYLLVVLCGKHFTYKDVMIVVGGLAIIQVVGLMFSLFMYFQIGNLLRQYINYMTETNIDPLRT</sequence>
<keyword evidence="7" id="KW-0862">Zinc</keyword>
<dbReference type="PANTHER" id="PTHR46065">
    <property type="entry name" value="E3 UBIQUITIN-PROTEIN LIGASE MARCH 2/3 FAMILY MEMBER"/>
    <property type="match status" value="1"/>
</dbReference>
<proteinExistence type="predicted"/>
<dbReference type="SUPFAM" id="SSF57850">
    <property type="entry name" value="RING/U-box"/>
    <property type="match status" value="1"/>
</dbReference>
<evidence type="ECO:0000256" key="6">
    <source>
        <dbReference type="ARBA" id="ARBA00022786"/>
    </source>
</evidence>
<evidence type="ECO:0000259" key="11">
    <source>
        <dbReference type="PROSITE" id="PS51292"/>
    </source>
</evidence>
<organismHost>
    <name type="scientific">Bos taurus</name>
    <name type="common">Bovine</name>
    <dbReference type="NCBI Taxonomy" id="9913"/>
</organismHost>
<dbReference type="CDD" id="cd16495">
    <property type="entry name" value="RING_CH-C4HC3_MARCH"/>
    <property type="match status" value="1"/>
</dbReference>
<comment type="subcellular location">
    <subcellularLocation>
        <location evidence="1">Membrane</location>
        <topology evidence="1">Multi-pass membrane protein</topology>
    </subcellularLocation>
</comment>
<evidence type="ECO:0000256" key="2">
    <source>
        <dbReference type="ARBA" id="ARBA00022679"/>
    </source>
</evidence>
<evidence type="ECO:0000256" key="3">
    <source>
        <dbReference type="ARBA" id="ARBA00022692"/>
    </source>
</evidence>
<dbReference type="GO" id="GO:0016020">
    <property type="term" value="C:membrane"/>
    <property type="evidence" value="ECO:0007669"/>
    <property type="project" value="UniProtKB-SubCell"/>
</dbReference>
<evidence type="ECO:0000256" key="1">
    <source>
        <dbReference type="ARBA" id="ARBA00004141"/>
    </source>
</evidence>
<dbReference type="InterPro" id="IPR013083">
    <property type="entry name" value="Znf_RING/FYVE/PHD"/>
</dbReference>
<dbReference type="GO" id="GO:0016740">
    <property type="term" value="F:transferase activity"/>
    <property type="evidence" value="ECO:0007669"/>
    <property type="project" value="UniProtKB-KW"/>
</dbReference>
<keyword evidence="6" id="KW-0833">Ubl conjugation pathway</keyword>
<evidence type="ECO:0000256" key="5">
    <source>
        <dbReference type="ARBA" id="ARBA00022771"/>
    </source>
</evidence>
<dbReference type="SMART" id="SM00744">
    <property type="entry name" value="RINGv"/>
    <property type="match status" value="1"/>
</dbReference>
<keyword evidence="4" id="KW-0479">Metal-binding</keyword>
<dbReference type="InterPro" id="IPR011016">
    <property type="entry name" value="Znf_RING-CH"/>
</dbReference>
<feature type="transmembrane region" description="Helical" evidence="10">
    <location>
        <begin position="239"/>
        <end position="262"/>
    </location>
</feature>
<organismHost>
    <name type="scientific">Felis catus</name>
    <name type="common">Cat</name>
    <name type="synonym">Felis silvestris catus</name>
    <dbReference type="NCBI Taxonomy" id="9685"/>
</organismHost>
<dbReference type="PANTHER" id="PTHR46065:SF3">
    <property type="entry name" value="FI20425P1"/>
    <property type="match status" value="1"/>
</dbReference>
<reference evidence="12" key="1">
    <citation type="submission" date="2019-10" db="EMBL/GenBank/DDBJ databases">
        <title>Experimental infection of calves with contemporary bovine gammaherpesvirus type 4.</title>
        <authorList>
            <person name="Bauermann F."/>
            <person name="Kutish G."/>
            <person name="Diel D."/>
            <person name="Falkenberg S."/>
            <person name="Martins M."/>
            <person name="Flores E."/>
        </authorList>
    </citation>
    <scope>NUCLEOTIDE SEQUENCE</scope>
    <source>
        <strain evidence="12">SD16-38</strain>
    </source>
</reference>
<keyword evidence="2" id="KW-0808">Transferase</keyword>
<evidence type="ECO:0000256" key="10">
    <source>
        <dbReference type="SAM" id="Phobius"/>
    </source>
</evidence>
<evidence type="ECO:0000256" key="8">
    <source>
        <dbReference type="ARBA" id="ARBA00022989"/>
    </source>
</evidence>
<dbReference type="GO" id="GO:0008270">
    <property type="term" value="F:zinc ion binding"/>
    <property type="evidence" value="ECO:0007669"/>
    <property type="project" value="UniProtKB-KW"/>
</dbReference>
<organism evidence="12">
    <name type="scientific">Bovine herpesvirus 4</name>
    <name type="common">BoHV-4</name>
    <name type="synonym">Movar virus</name>
    <dbReference type="NCBI Taxonomy" id="10385"/>
    <lineage>
        <taxon>Viruses</taxon>
        <taxon>Duplodnaviria</taxon>
        <taxon>Heunggongvirae</taxon>
        <taxon>Peploviricota</taxon>
        <taxon>Herviviricetes</taxon>
        <taxon>Herpesvirales</taxon>
        <taxon>Orthoherpesviridae</taxon>
        <taxon>Gammaherpesvirinae</taxon>
        <taxon>Rhadinovirus</taxon>
        <taxon>Rhadinovirus bovinegamma4</taxon>
    </lineage>
</organism>
<accession>A0A858PWN0</accession>
<evidence type="ECO:0000256" key="7">
    <source>
        <dbReference type="ARBA" id="ARBA00022833"/>
    </source>
</evidence>
<evidence type="ECO:0000313" key="12">
    <source>
        <dbReference type="EMBL" id="QJC19103.1"/>
    </source>
</evidence>
<organismHost>
    <name type="scientific">Panthera leo</name>
    <name type="common">Lion</name>
    <dbReference type="NCBI Taxonomy" id="9689"/>
</organismHost>
<evidence type="ECO:0000256" key="4">
    <source>
        <dbReference type="ARBA" id="ARBA00022723"/>
    </source>
</evidence>
<dbReference type="Gene3D" id="3.30.40.10">
    <property type="entry name" value="Zinc/RING finger domain, C3HC4 (zinc finger)"/>
    <property type="match status" value="1"/>
</dbReference>
<keyword evidence="9 10" id="KW-0472">Membrane</keyword>
<name>A0A858PWN0_BHV4</name>